<dbReference type="CDD" id="cd01764">
    <property type="entry name" value="Ubl_Urm1"/>
    <property type="match status" value="1"/>
</dbReference>
<keyword evidence="3 5" id="KW-0819">tRNA processing</keyword>
<dbReference type="UniPathway" id="UPA00988"/>
<dbReference type="InterPro" id="IPR016155">
    <property type="entry name" value="Mopterin_synth/thiamin_S_b"/>
</dbReference>
<comment type="subcellular location">
    <subcellularLocation>
        <location evidence="5 6">Cytoplasm</location>
    </subcellularLocation>
</comment>
<comment type="pathway">
    <text evidence="5 6">tRNA modification; 5-methoxycarbonylmethyl-2-thiouridine-tRNA biosynthesis.</text>
</comment>
<evidence type="ECO:0000256" key="2">
    <source>
        <dbReference type="ARBA" id="ARBA00022499"/>
    </source>
</evidence>
<evidence type="ECO:0000313" key="8">
    <source>
        <dbReference type="WBParaSite" id="Hba_05037"/>
    </source>
</evidence>
<keyword evidence="4 5" id="KW-0833">Ubl conjugation pathway</keyword>
<accession>A0A1I7WJ44</accession>
<dbReference type="InterPro" id="IPR015221">
    <property type="entry name" value="Urm1"/>
</dbReference>
<dbReference type="GO" id="GO:0005829">
    <property type="term" value="C:cytosol"/>
    <property type="evidence" value="ECO:0007669"/>
    <property type="project" value="UniProtKB-UniRule"/>
</dbReference>
<comment type="function">
    <text evidence="5">Acts as a sulfur carrier required for 2-thiolation of mcm(5)S(2)U at tRNA wobble positions of cytosolic tRNA(Lys), tRNA(Glu) and tRNA(Gln). Serves as sulfur donor in tRNA 2-thiolation reaction by being thiocarboxylated (-COSH) at its C-terminus by the MOCS3/UBA4 homolog. The sulfur is then transferred to tRNA to form 2-thiolation of mcm(5)S(2)U. Also acts as a ubiquitin-like protein (UBL) that is covalently conjugated via an isopeptide bond to lysine residues of target proteins. The thiocarboxylated form serves as substrate for conjugation and oxidative stress specifically induces the formation of UBL-protein conjugates.</text>
</comment>
<dbReference type="WBParaSite" id="Hba_05037">
    <property type="protein sequence ID" value="Hba_05037"/>
    <property type="gene ID" value="Hba_05037"/>
</dbReference>
<keyword evidence="1 5" id="KW-0963">Cytoplasm</keyword>
<dbReference type="Pfam" id="PF09138">
    <property type="entry name" value="Urm1"/>
    <property type="match status" value="1"/>
</dbReference>
<proteinExistence type="inferred from homology"/>
<feature type="modified residue" description="1-thioglycine" evidence="5">
    <location>
        <position position="103"/>
    </location>
</feature>
<keyword evidence="7" id="KW-1185">Reference proteome</keyword>
<dbReference type="GO" id="GO:0002098">
    <property type="term" value="P:tRNA wobble uridine modification"/>
    <property type="evidence" value="ECO:0007669"/>
    <property type="project" value="UniProtKB-UniRule"/>
</dbReference>
<evidence type="ECO:0000256" key="1">
    <source>
        <dbReference type="ARBA" id="ARBA00022490"/>
    </source>
</evidence>
<dbReference type="AlphaFoldDB" id="A0A1I7WJ44"/>
<dbReference type="PANTHER" id="PTHR14986">
    <property type="entry name" value="RURM1 PROTEIN"/>
    <property type="match status" value="1"/>
</dbReference>
<reference evidence="8" key="1">
    <citation type="submission" date="2016-11" db="UniProtKB">
        <authorList>
            <consortium name="WormBaseParasite"/>
        </authorList>
    </citation>
    <scope>IDENTIFICATION</scope>
</reference>
<comment type="similarity">
    <text evidence="5 6">Belongs to the URM1 family.</text>
</comment>
<dbReference type="Proteomes" id="UP000095283">
    <property type="component" value="Unplaced"/>
</dbReference>
<dbReference type="InterPro" id="IPR012675">
    <property type="entry name" value="Beta-grasp_dom_sf"/>
</dbReference>
<protein>
    <recommendedName>
        <fullName evidence="5">Ubiquitin-related modifier 1 homolog</fullName>
    </recommendedName>
</protein>
<evidence type="ECO:0000256" key="4">
    <source>
        <dbReference type="ARBA" id="ARBA00022786"/>
    </source>
</evidence>
<name>A0A1I7WJ44_HETBA</name>
<dbReference type="HAMAP" id="MF_03048">
    <property type="entry name" value="Urm1"/>
    <property type="match status" value="1"/>
</dbReference>
<organism evidence="7 8">
    <name type="scientific">Heterorhabditis bacteriophora</name>
    <name type="common">Entomopathogenic nematode worm</name>
    <dbReference type="NCBI Taxonomy" id="37862"/>
    <lineage>
        <taxon>Eukaryota</taxon>
        <taxon>Metazoa</taxon>
        <taxon>Ecdysozoa</taxon>
        <taxon>Nematoda</taxon>
        <taxon>Chromadorea</taxon>
        <taxon>Rhabditida</taxon>
        <taxon>Rhabditina</taxon>
        <taxon>Rhabditomorpha</taxon>
        <taxon>Strongyloidea</taxon>
        <taxon>Heterorhabditidae</taxon>
        <taxon>Heterorhabditis</taxon>
    </lineage>
</organism>
<feature type="cross-link" description="Glycyl lysine isopeptide (Gly-Lys) (interchain with K-? in acceptor proteins)" evidence="5">
    <location>
        <position position="103"/>
    </location>
</feature>
<evidence type="ECO:0000313" key="7">
    <source>
        <dbReference type="Proteomes" id="UP000095283"/>
    </source>
</evidence>
<comment type="PTM">
    <text evidence="5">C-terminal thiocarboxylation occurs in 2 steps, it is first acyl-adenylated (-COAMP) via the hesA/moeB/thiF part of the MOCS3/UBA4 homolog, then thiocarboxylated (-COSH) via the rhodanese domain of the MOCS3/UBA4 homolog.</text>
</comment>
<evidence type="ECO:0000256" key="3">
    <source>
        <dbReference type="ARBA" id="ARBA00022694"/>
    </source>
</evidence>
<evidence type="ECO:0000256" key="6">
    <source>
        <dbReference type="RuleBase" id="RU361182"/>
    </source>
</evidence>
<evidence type="ECO:0000256" key="5">
    <source>
        <dbReference type="HAMAP-Rule" id="MF_03048"/>
    </source>
</evidence>
<dbReference type="SUPFAM" id="SSF54285">
    <property type="entry name" value="MoaD/ThiS"/>
    <property type="match status" value="1"/>
</dbReference>
<dbReference type="GO" id="GO:0034227">
    <property type="term" value="P:tRNA thio-modification"/>
    <property type="evidence" value="ECO:0007669"/>
    <property type="project" value="UniProtKB-UniRule"/>
</dbReference>
<dbReference type="Gene3D" id="3.10.20.30">
    <property type="match status" value="1"/>
</dbReference>
<dbReference type="GO" id="GO:0032447">
    <property type="term" value="P:protein urmylation"/>
    <property type="evidence" value="ECO:0007669"/>
    <property type="project" value="UniProtKB-UniRule"/>
</dbReference>
<keyword evidence="2 5" id="KW-1017">Isopeptide bond</keyword>
<sequence length="174" mass="19641">MTGAISVTIEFSGGSEFLVGNQKEHSVQVPLVEGKLTVTNLLEWIRDVLLKDCDRPELLLDGNTVRPGVLVLINECDWELMDKAETHLKGGDVITFISTLHGGECFLTQAQHCITTVRWQTDQRSLMPQNYALFPMMTLPRDSSFISIPNLNSIEFNVIYISKIFMSILYLSYL</sequence>